<dbReference type="EMBL" id="LCMF01000027">
    <property type="protein sequence ID" value="KKU30103.1"/>
    <property type="molecule type" value="Genomic_DNA"/>
</dbReference>
<evidence type="ECO:0000256" key="1">
    <source>
        <dbReference type="ARBA" id="ARBA00006360"/>
    </source>
</evidence>
<dbReference type="GO" id="GO:0006261">
    <property type="term" value="P:DNA-templated DNA replication"/>
    <property type="evidence" value="ECO:0007669"/>
    <property type="project" value="TreeGrafter"/>
</dbReference>
<dbReference type="AlphaFoldDB" id="A0A0G1RJF9"/>
<dbReference type="InterPro" id="IPR045085">
    <property type="entry name" value="HLD_clamp_pol_III_gamma_tau"/>
</dbReference>
<dbReference type="Gene3D" id="3.40.50.300">
    <property type="entry name" value="P-loop containing nucleotide triphosphate hydrolases"/>
    <property type="match status" value="1"/>
</dbReference>
<comment type="similarity">
    <text evidence="1 11">Belongs to the DnaX/STICHEL family.</text>
</comment>
<dbReference type="InterPro" id="IPR012763">
    <property type="entry name" value="DNA_pol_III_sug/sutau_N"/>
</dbReference>
<dbReference type="PANTHER" id="PTHR11669:SF0">
    <property type="entry name" value="PROTEIN STICHEL-LIKE 2"/>
    <property type="match status" value="1"/>
</dbReference>
<evidence type="ECO:0000256" key="4">
    <source>
        <dbReference type="ARBA" id="ARBA00022705"/>
    </source>
</evidence>
<dbReference type="PATRIC" id="fig|1619107.3.peg.457"/>
<gene>
    <name evidence="11" type="primary">dnaX</name>
    <name evidence="13" type="ORF">UX44_C0027G0013</name>
</gene>
<comment type="catalytic activity">
    <reaction evidence="10 11">
        <text>DNA(n) + a 2'-deoxyribonucleoside 5'-triphosphate = DNA(n+1) + diphosphate</text>
        <dbReference type="Rhea" id="RHEA:22508"/>
        <dbReference type="Rhea" id="RHEA-COMP:17339"/>
        <dbReference type="Rhea" id="RHEA-COMP:17340"/>
        <dbReference type="ChEBI" id="CHEBI:33019"/>
        <dbReference type="ChEBI" id="CHEBI:61560"/>
        <dbReference type="ChEBI" id="CHEBI:173112"/>
        <dbReference type="EC" id="2.7.7.7"/>
    </reaction>
</comment>
<dbReference type="GO" id="GO:0046872">
    <property type="term" value="F:metal ion binding"/>
    <property type="evidence" value="ECO:0007669"/>
    <property type="project" value="UniProtKB-KW"/>
</dbReference>
<dbReference type="Proteomes" id="UP000034732">
    <property type="component" value="Unassembled WGS sequence"/>
</dbReference>
<dbReference type="SUPFAM" id="SSF48019">
    <property type="entry name" value="post-AAA+ oligomerization domain-like"/>
    <property type="match status" value="1"/>
</dbReference>
<dbReference type="Pfam" id="PF12169">
    <property type="entry name" value="DNA_pol3_gamma3"/>
    <property type="match status" value="1"/>
</dbReference>
<dbReference type="Pfam" id="PF20964">
    <property type="entry name" value="DnaX_C"/>
    <property type="match status" value="1"/>
</dbReference>
<keyword evidence="8 11" id="KW-0067">ATP-binding</keyword>
<dbReference type="Gene3D" id="1.10.8.60">
    <property type="match status" value="1"/>
</dbReference>
<proteinExistence type="inferred from homology"/>
<dbReference type="GO" id="GO:0009360">
    <property type="term" value="C:DNA polymerase III complex"/>
    <property type="evidence" value="ECO:0007669"/>
    <property type="project" value="InterPro"/>
</dbReference>
<dbReference type="SMART" id="SM00382">
    <property type="entry name" value="AAA"/>
    <property type="match status" value="1"/>
</dbReference>
<accession>A0A0G1RJF9</accession>
<dbReference type="EC" id="2.7.7.7" evidence="11"/>
<dbReference type="InterPro" id="IPR022754">
    <property type="entry name" value="DNA_pol_III_gamma-3"/>
</dbReference>
<dbReference type="InterPro" id="IPR027417">
    <property type="entry name" value="P-loop_NTPase"/>
</dbReference>
<dbReference type="GO" id="GO:0003887">
    <property type="term" value="F:DNA-directed DNA polymerase activity"/>
    <property type="evidence" value="ECO:0007669"/>
    <property type="project" value="UniProtKB-KW"/>
</dbReference>
<reference evidence="13 14" key="1">
    <citation type="journal article" date="2015" name="Nature">
        <title>rRNA introns, odd ribosomes, and small enigmatic genomes across a large radiation of phyla.</title>
        <authorList>
            <person name="Brown C.T."/>
            <person name="Hug L.A."/>
            <person name="Thomas B.C."/>
            <person name="Sharon I."/>
            <person name="Castelle C.J."/>
            <person name="Singh A."/>
            <person name="Wilkins M.J."/>
            <person name="Williams K.H."/>
            <person name="Banfield J.F."/>
        </authorList>
    </citation>
    <scope>NUCLEOTIDE SEQUENCE [LARGE SCALE GENOMIC DNA]</scope>
</reference>
<dbReference type="FunFam" id="3.40.50.300:FF:000014">
    <property type="entry name" value="DNA polymerase III subunit gamma/tau"/>
    <property type="match status" value="1"/>
</dbReference>
<keyword evidence="4 11" id="KW-0235">DNA replication</keyword>
<keyword evidence="9 11" id="KW-0239">DNA-directed DNA polymerase</keyword>
<dbReference type="NCBIfam" id="TIGR02397">
    <property type="entry name" value="dnaX_nterm"/>
    <property type="match status" value="1"/>
</dbReference>
<comment type="subunit">
    <text evidence="11">DNA polymerase III contains a core (composed of alpha, epsilon and theta chains) that associates with a tau subunit. This core dimerizes to form the POLIII' complex. PolIII' associates with the gamma complex (composed of gamma, delta, delta', psi and chi chains) and with the beta chain to form the complete DNA polymerase III complex.</text>
</comment>
<evidence type="ECO:0000256" key="7">
    <source>
        <dbReference type="ARBA" id="ARBA00022833"/>
    </source>
</evidence>
<dbReference type="InterPro" id="IPR008921">
    <property type="entry name" value="DNA_pol3_clamp-load_cplx_C"/>
</dbReference>
<evidence type="ECO:0000256" key="6">
    <source>
        <dbReference type="ARBA" id="ARBA00022741"/>
    </source>
</evidence>
<evidence type="ECO:0000256" key="3">
    <source>
        <dbReference type="ARBA" id="ARBA00022695"/>
    </source>
</evidence>
<keyword evidence="6 11" id="KW-0547">Nucleotide-binding</keyword>
<feature type="domain" description="AAA+ ATPase" evidence="12">
    <location>
        <begin position="37"/>
        <end position="180"/>
    </location>
</feature>
<dbReference type="Pfam" id="PF22608">
    <property type="entry name" value="DNAX_ATPase_lid"/>
    <property type="match status" value="1"/>
</dbReference>
<evidence type="ECO:0000259" key="12">
    <source>
        <dbReference type="SMART" id="SM00382"/>
    </source>
</evidence>
<dbReference type="GO" id="GO:0003677">
    <property type="term" value="F:DNA binding"/>
    <property type="evidence" value="ECO:0007669"/>
    <property type="project" value="InterPro"/>
</dbReference>
<dbReference type="InterPro" id="IPR048448">
    <property type="entry name" value="DnaX-like_C"/>
</dbReference>
<evidence type="ECO:0000256" key="8">
    <source>
        <dbReference type="ARBA" id="ARBA00022840"/>
    </source>
</evidence>
<name>A0A0G1RJF9_UNCKA</name>
<dbReference type="PRINTS" id="PR00300">
    <property type="entry name" value="CLPPROTEASEA"/>
</dbReference>
<comment type="caution">
    <text evidence="13">The sequence shown here is derived from an EMBL/GenBank/DDBJ whole genome shotgun (WGS) entry which is preliminary data.</text>
</comment>
<dbReference type="PANTHER" id="PTHR11669">
    <property type="entry name" value="REPLICATION FACTOR C / DNA POLYMERASE III GAMMA-TAU SUBUNIT"/>
    <property type="match status" value="1"/>
</dbReference>
<keyword evidence="7" id="KW-0862">Zinc</keyword>
<dbReference type="SUPFAM" id="SSF52540">
    <property type="entry name" value="P-loop containing nucleoside triphosphate hydrolases"/>
    <property type="match status" value="1"/>
</dbReference>
<dbReference type="GO" id="GO:0005524">
    <property type="term" value="F:ATP binding"/>
    <property type="evidence" value="ECO:0007669"/>
    <property type="project" value="UniProtKB-KW"/>
</dbReference>
<evidence type="ECO:0000313" key="14">
    <source>
        <dbReference type="Proteomes" id="UP000034732"/>
    </source>
</evidence>
<comment type="function">
    <text evidence="11">DNA polymerase III is a complex, multichain enzyme responsible for most of the replicative synthesis in bacteria. This DNA polymerase also exhibits 3' to 5' exonuclease activity.</text>
</comment>
<evidence type="ECO:0000256" key="11">
    <source>
        <dbReference type="RuleBase" id="RU364063"/>
    </source>
</evidence>
<organism evidence="13 14">
    <name type="scientific">candidate division WWE3 bacterium GW2011_GWA1_46_21</name>
    <dbReference type="NCBI Taxonomy" id="1619107"/>
    <lineage>
        <taxon>Bacteria</taxon>
        <taxon>Katanobacteria</taxon>
    </lineage>
</organism>
<protein>
    <recommendedName>
        <fullName evidence="11">DNA polymerase III subunit gamma/tau</fullName>
        <ecNumber evidence="11">2.7.7.7</ecNumber>
    </recommendedName>
</protein>
<evidence type="ECO:0000256" key="10">
    <source>
        <dbReference type="ARBA" id="ARBA00049244"/>
    </source>
</evidence>
<dbReference type="InterPro" id="IPR001270">
    <property type="entry name" value="ClpA/B"/>
</dbReference>
<dbReference type="Gene3D" id="1.20.272.10">
    <property type="match status" value="1"/>
</dbReference>
<dbReference type="InterPro" id="IPR003593">
    <property type="entry name" value="AAA+_ATPase"/>
</dbReference>
<sequence length="494" mass="54851">MIWLMFYTKYRPQKFSQLSQPNDVAVALVNQIKAQKTVHAYLFIGPRGTGKTTTARLLAKALNCEKLDKNGDPCDKCPLCKSIKAGSFVDLIEIDAASNRGIDDIRELRERVKLAPSVGARKVYIVDEVHMLTAEAFNALLKTLEEPPQRVTFILCTTEVHKVPETIKSRCQVFRFKRPGVAQIVQRLGQICKAEGVAVHDDALRKIAEASFGGFRDAETLLQQVVEGGVSVDSFAGMANKQSYIDFVSMVLSCETQDAIRFVNTLYNDGIDLYVWTLGLVMYLRDLLFISTDAYKDLLDVTDAVFSGMEEQANKLTPKEVVALIELFVKAQNDIKSTSVPQLPLEIAVINACPDSIEHKVESKSPQIQQPSKNYASNTSLSEIESKWSDVIKTSFVHNNSIHALLSSCKPVALKGSKLLLEVSYKFHKERMEITKNMKIVEDVLTEVFGSTITYSCVVGEPKKKPAMDLTDYNVAVPAGKDDILEVFDGALPL</sequence>
<keyword evidence="5" id="KW-0479">Metal-binding</keyword>
<keyword evidence="3 11" id="KW-0548">Nucleotidyltransferase</keyword>
<evidence type="ECO:0000256" key="9">
    <source>
        <dbReference type="ARBA" id="ARBA00022932"/>
    </source>
</evidence>
<dbReference type="InterPro" id="IPR050238">
    <property type="entry name" value="DNA_Rep/Repair_Clamp_Loader"/>
</dbReference>
<keyword evidence="2 11" id="KW-0808">Transferase</keyword>
<dbReference type="CDD" id="cd00009">
    <property type="entry name" value="AAA"/>
    <property type="match status" value="1"/>
</dbReference>
<evidence type="ECO:0000256" key="2">
    <source>
        <dbReference type="ARBA" id="ARBA00022679"/>
    </source>
</evidence>
<dbReference type="Pfam" id="PF13177">
    <property type="entry name" value="DNA_pol3_delta2"/>
    <property type="match status" value="1"/>
</dbReference>
<evidence type="ECO:0000313" key="13">
    <source>
        <dbReference type="EMBL" id="KKU30103.1"/>
    </source>
</evidence>
<evidence type="ECO:0000256" key="5">
    <source>
        <dbReference type="ARBA" id="ARBA00022723"/>
    </source>
</evidence>